<organism evidence="1 2">
    <name type="scientific">Nitratireductor thuwali</name>
    <dbReference type="NCBI Taxonomy" id="2267699"/>
    <lineage>
        <taxon>Bacteria</taxon>
        <taxon>Pseudomonadati</taxon>
        <taxon>Pseudomonadota</taxon>
        <taxon>Alphaproteobacteria</taxon>
        <taxon>Hyphomicrobiales</taxon>
        <taxon>Phyllobacteriaceae</taxon>
        <taxon>Nitratireductor</taxon>
    </lineage>
</organism>
<proteinExistence type="predicted"/>
<reference evidence="1 2" key="1">
    <citation type="submission" date="2018-07" db="EMBL/GenBank/DDBJ databases">
        <title>Genome sequence of Nitratireductor thuwali#1536.</title>
        <authorList>
            <person name="Michoud G."/>
            <person name="Merlino G."/>
            <person name="Sefrji F.O."/>
            <person name="Daffonchio D."/>
        </authorList>
    </citation>
    <scope>NUCLEOTIDE SEQUENCE [LARGE SCALE GENOMIC DNA]</scope>
    <source>
        <strain evidence="2">Nit1536</strain>
    </source>
</reference>
<dbReference type="Proteomes" id="UP001342418">
    <property type="component" value="Chromosome"/>
</dbReference>
<dbReference type="EMBL" id="CP030941">
    <property type="protein sequence ID" value="UUP17816.1"/>
    <property type="molecule type" value="Genomic_DNA"/>
</dbReference>
<evidence type="ECO:0000313" key="1">
    <source>
        <dbReference type="EMBL" id="UUP17816.1"/>
    </source>
</evidence>
<protein>
    <submittedName>
        <fullName evidence="1">Uncharacterized protein</fullName>
    </submittedName>
</protein>
<sequence length="74" mass="8448">MADTDHLNFGDEHVETAGVSRKEAKMMPWPSVDVIVLYEGKRSTSILGNPHRDTWVTQFFNREPFVAIPFRDVG</sequence>
<evidence type="ECO:0000313" key="2">
    <source>
        <dbReference type="Proteomes" id="UP001342418"/>
    </source>
</evidence>
<accession>A0ABY5MPP3</accession>
<gene>
    <name evidence="1" type="ORF">NTH_02292</name>
</gene>
<keyword evidence="2" id="KW-1185">Reference proteome</keyword>
<name>A0ABY5MPP3_9HYPH</name>